<sequence>MKKNVKVLTCTMLSMMLANSGLAVYAKDGDDTDTTKDETIYAILNSDGTVEEQIVSSWLHNDHGIKNIKENLDIKDVKNVKSDEKPNISGNTYTWDSESNDIYYEGTTTKKLPVNVNVTYKLDGKEIKGKDLIGKSGKLEIHIQMKNTQTKVVNINGKNTNIHPLYVGAGVVDLSSDHFKNVKINHGTVLSEGNNQVVGFVSIPGLEDTLKSSNIDPEAVNYSDEYVIECETNDFELGPIMVTFTPEVPLDKLKDIDSFDDLTKGLNDLTSASEQLLDGTTQLADGTNTFNSKMKELVDGVPTLTNGVDTLKNGTGQLVSGSTALSSNLNVLQNGLSQAKEGTSALVSATGSMNELVDGIKQVNGGNTALAAGLKDGSAQLNSLLTSDIYQSVASSLSGLPDEINSLEAGLSQLANGVGQLQAGLSTVDANGNKTDLAVAEETVNQVAAQYAQACELDANSQECGIYKSLKGVTGALDNTRDGVNTLAEGVQGLASKQQELENLKSLATNASGLLSKVNDLSNNLNTAAQSAETLAAGTNQLNEKAGALLQLNPSLQKLDGALGQLQNGSSQLYTGSQTLTQGIQSADQGVAQLQGGAKTITNGAGQLYDASSLLASKTKELNNGMSTFKTSGIDEMNRRVTLTVDDINQILAIKDEIIKENETQHTFTGAPENSESKVKFIYKTEELEKTKKADTEKTTTTESKKENFLDKIGDFFKNLF</sequence>
<dbReference type="NCBIfam" id="TIGR03057">
    <property type="entry name" value="xxxLxxG_by_4"/>
    <property type="match status" value="1"/>
</dbReference>
<evidence type="ECO:0000256" key="1">
    <source>
        <dbReference type="SAM" id="SignalP"/>
    </source>
</evidence>
<dbReference type="SUPFAM" id="SSF58104">
    <property type="entry name" value="Methyl-accepting chemotaxis protein (MCP) signaling domain"/>
    <property type="match status" value="1"/>
</dbReference>
<dbReference type="AlphaFoldDB" id="A0A7G9GIZ5"/>
<proteinExistence type="predicted"/>
<evidence type="ECO:0000313" key="2">
    <source>
        <dbReference type="EMBL" id="QNM10777.1"/>
    </source>
</evidence>
<protein>
    <recommendedName>
        <fullName evidence="4">X-X-X-Leu-X-X-Gly heptad repeat-containing protein</fullName>
    </recommendedName>
</protein>
<dbReference type="EMBL" id="CP060636">
    <property type="protein sequence ID" value="QNM10777.1"/>
    <property type="molecule type" value="Genomic_DNA"/>
</dbReference>
<name>A0A7G9GIZ5_9FIRM</name>
<dbReference type="KEGG" id="ehn:H9Q80_10815"/>
<evidence type="ECO:0000313" key="3">
    <source>
        <dbReference type="Proteomes" id="UP000515856"/>
    </source>
</evidence>
<reference evidence="2 3" key="1">
    <citation type="submission" date="2020-08" db="EMBL/GenBank/DDBJ databases">
        <authorList>
            <person name="Liu C."/>
            <person name="Sun Q."/>
        </authorList>
    </citation>
    <scope>NUCLEOTIDE SEQUENCE [LARGE SCALE GENOMIC DNA]</scope>
    <source>
        <strain evidence="2 3">NSJ-61</strain>
    </source>
</reference>
<keyword evidence="3" id="KW-1185">Reference proteome</keyword>
<dbReference type="Proteomes" id="UP000515856">
    <property type="component" value="Chromosome"/>
</dbReference>
<dbReference type="InterPro" id="IPR023908">
    <property type="entry name" value="xxxLxxG_rpt"/>
</dbReference>
<feature type="chain" id="PRO_5028979031" description="X-X-X-Leu-X-X-Gly heptad repeat-containing protein" evidence="1">
    <location>
        <begin position="27"/>
        <end position="721"/>
    </location>
</feature>
<organism evidence="2 3">
    <name type="scientific">[Eubacterium] hominis</name>
    <dbReference type="NCBI Taxonomy" id="2764325"/>
    <lineage>
        <taxon>Bacteria</taxon>
        <taxon>Bacillati</taxon>
        <taxon>Bacillota</taxon>
        <taxon>Erysipelotrichia</taxon>
        <taxon>Erysipelotrichales</taxon>
        <taxon>Erysipelotrichaceae</taxon>
        <taxon>Amedibacillus</taxon>
    </lineage>
</organism>
<keyword evidence="1" id="KW-0732">Signal</keyword>
<dbReference type="Gene3D" id="1.10.287.950">
    <property type="entry name" value="Methyl-accepting chemotaxis protein"/>
    <property type="match status" value="2"/>
</dbReference>
<gene>
    <name evidence="2" type="ORF">H9Q80_10815</name>
</gene>
<evidence type="ECO:0008006" key="4">
    <source>
        <dbReference type="Google" id="ProtNLM"/>
    </source>
</evidence>
<accession>A0A7G9GIZ5</accession>
<dbReference type="RefSeq" id="WP_117455807.1">
    <property type="nucleotide sequence ID" value="NZ_CP060636.1"/>
</dbReference>
<feature type="signal peptide" evidence="1">
    <location>
        <begin position="1"/>
        <end position="26"/>
    </location>
</feature>